<evidence type="ECO:0000313" key="8">
    <source>
        <dbReference type="EMBL" id="TVU14251.1"/>
    </source>
</evidence>
<keyword evidence="9" id="KW-1185">Reference proteome</keyword>
<evidence type="ECO:0000313" key="9">
    <source>
        <dbReference type="Proteomes" id="UP000324897"/>
    </source>
</evidence>
<reference evidence="8 9" key="1">
    <citation type="journal article" date="2019" name="Sci. Rep.">
        <title>A high-quality genome of Eragrostis curvula grass provides insights into Poaceae evolution and supports new strategies to enhance forage quality.</title>
        <authorList>
            <person name="Carballo J."/>
            <person name="Santos B.A.C.M."/>
            <person name="Zappacosta D."/>
            <person name="Garbus I."/>
            <person name="Selva J.P."/>
            <person name="Gallo C.A."/>
            <person name="Diaz A."/>
            <person name="Albertini E."/>
            <person name="Caccamo M."/>
            <person name="Echenique V."/>
        </authorList>
    </citation>
    <scope>NUCLEOTIDE SEQUENCE [LARGE SCALE GENOMIC DNA]</scope>
    <source>
        <strain evidence="9">cv. Victoria</strain>
        <tissue evidence="8">Leaf</tissue>
    </source>
</reference>
<accession>A0A5J9TUB0</accession>
<evidence type="ECO:0000256" key="3">
    <source>
        <dbReference type="ARBA" id="ARBA00023125"/>
    </source>
</evidence>
<comment type="subcellular location">
    <subcellularLocation>
        <location evidence="1">Nucleus</location>
    </subcellularLocation>
</comment>
<evidence type="ECO:0000256" key="1">
    <source>
        <dbReference type="ARBA" id="ARBA00004123"/>
    </source>
</evidence>
<evidence type="ECO:0000256" key="4">
    <source>
        <dbReference type="ARBA" id="ARBA00023163"/>
    </source>
</evidence>
<proteinExistence type="predicted"/>
<dbReference type="GO" id="GO:0046983">
    <property type="term" value="F:protein dimerization activity"/>
    <property type="evidence" value="ECO:0007669"/>
    <property type="project" value="InterPro"/>
</dbReference>
<organism evidence="8 9">
    <name type="scientific">Eragrostis curvula</name>
    <name type="common">weeping love grass</name>
    <dbReference type="NCBI Taxonomy" id="38414"/>
    <lineage>
        <taxon>Eukaryota</taxon>
        <taxon>Viridiplantae</taxon>
        <taxon>Streptophyta</taxon>
        <taxon>Embryophyta</taxon>
        <taxon>Tracheophyta</taxon>
        <taxon>Spermatophyta</taxon>
        <taxon>Magnoliopsida</taxon>
        <taxon>Liliopsida</taxon>
        <taxon>Poales</taxon>
        <taxon>Poaceae</taxon>
        <taxon>PACMAD clade</taxon>
        <taxon>Chloridoideae</taxon>
        <taxon>Eragrostideae</taxon>
        <taxon>Eragrostidinae</taxon>
        <taxon>Eragrostis</taxon>
    </lineage>
</organism>
<sequence>MASKVNKSDSVYLLQCGRSGLPIIPCPQSATIKCPLPWWIQVAICLSARRRSNLFLQQPRKLVQTSGRLCAQTRKRSQKVMARGKVQMRRIENPVHRQVTFCKRRMGLLKKARELSILCDADIGVIVFSPHGKIYELATNGNMQGLIERYGNTYAGKQGESSEQNKHQFKATQQEVSALTRVIDFLQKGLRYMHGEKDIKQMNLDELQALESNLEIWVHNIRTQKMQVMSREIELLRNKEGMLKAANDILQERIIEQNGILDVSSNVIIPQVPVPYQLTMESNYYF</sequence>
<dbReference type="PROSITE" id="PS51297">
    <property type="entry name" value="K_BOX"/>
    <property type="match status" value="1"/>
</dbReference>
<dbReference type="GO" id="GO:0045944">
    <property type="term" value="P:positive regulation of transcription by RNA polymerase II"/>
    <property type="evidence" value="ECO:0007669"/>
    <property type="project" value="InterPro"/>
</dbReference>
<keyword evidence="5" id="KW-0539">Nucleus</keyword>
<name>A0A5J9TUB0_9POAL</name>
<dbReference type="Gramene" id="TVU14251">
    <property type="protein sequence ID" value="TVU14251"/>
    <property type="gene ID" value="EJB05_37707"/>
</dbReference>
<dbReference type="SUPFAM" id="SSF55455">
    <property type="entry name" value="SRF-like"/>
    <property type="match status" value="1"/>
</dbReference>
<dbReference type="GO" id="GO:0003700">
    <property type="term" value="F:DNA-binding transcription factor activity"/>
    <property type="evidence" value="ECO:0007669"/>
    <property type="project" value="InterPro"/>
</dbReference>
<evidence type="ECO:0008006" key="10">
    <source>
        <dbReference type="Google" id="ProtNLM"/>
    </source>
</evidence>
<dbReference type="PANTHER" id="PTHR48019">
    <property type="entry name" value="SERUM RESPONSE FACTOR HOMOLOG"/>
    <property type="match status" value="1"/>
</dbReference>
<dbReference type="CDD" id="cd00265">
    <property type="entry name" value="MADS_MEF2_like"/>
    <property type="match status" value="1"/>
</dbReference>
<dbReference type="InterPro" id="IPR033896">
    <property type="entry name" value="MEF2-like_N"/>
</dbReference>
<dbReference type="AlphaFoldDB" id="A0A5J9TUB0"/>
<comment type="caution">
    <text evidence="8">The sequence shown here is derived from an EMBL/GenBank/DDBJ whole genome shotgun (WGS) entry which is preliminary data.</text>
</comment>
<dbReference type="Proteomes" id="UP000324897">
    <property type="component" value="Unassembled WGS sequence"/>
</dbReference>
<dbReference type="InterPro" id="IPR002100">
    <property type="entry name" value="TF_MADSbox"/>
</dbReference>
<feature type="domain" description="MADS-box" evidence="6">
    <location>
        <begin position="81"/>
        <end position="141"/>
    </location>
</feature>
<dbReference type="GO" id="GO:0005634">
    <property type="term" value="C:nucleus"/>
    <property type="evidence" value="ECO:0007669"/>
    <property type="project" value="UniProtKB-SubCell"/>
</dbReference>
<gene>
    <name evidence="8" type="ORF">EJB05_37707</name>
</gene>
<evidence type="ECO:0000259" key="6">
    <source>
        <dbReference type="PROSITE" id="PS50066"/>
    </source>
</evidence>
<dbReference type="SMART" id="SM00432">
    <property type="entry name" value="MADS"/>
    <property type="match status" value="1"/>
</dbReference>
<dbReference type="InterPro" id="IPR002487">
    <property type="entry name" value="TF_Kbox"/>
</dbReference>
<evidence type="ECO:0000256" key="2">
    <source>
        <dbReference type="ARBA" id="ARBA00023015"/>
    </source>
</evidence>
<feature type="non-terminal residue" evidence="8">
    <location>
        <position position="1"/>
    </location>
</feature>
<evidence type="ECO:0000256" key="5">
    <source>
        <dbReference type="ARBA" id="ARBA00023242"/>
    </source>
</evidence>
<dbReference type="PROSITE" id="PS00350">
    <property type="entry name" value="MADS_BOX_1"/>
    <property type="match status" value="1"/>
</dbReference>
<dbReference type="Gene3D" id="3.40.1810.10">
    <property type="entry name" value="Transcription factor, MADS-box"/>
    <property type="match status" value="1"/>
</dbReference>
<keyword evidence="3" id="KW-0238">DNA-binding</keyword>
<feature type="domain" description="K-box" evidence="7">
    <location>
        <begin position="169"/>
        <end position="261"/>
    </location>
</feature>
<dbReference type="Pfam" id="PF01486">
    <property type="entry name" value="K-box"/>
    <property type="match status" value="1"/>
</dbReference>
<dbReference type="PROSITE" id="PS50066">
    <property type="entry name" value="MADS_BOX_2"/>
    <property type="match status" value="1"/>
</dbReference>
<evidence type="ECO:0000259" key="7">
    <source>
        <dbReference type="PROSITE" id="PS51297"/>
    </source>
</evidence>
<keyword evidence="2" id="KW-0805">Transcription regulation</keyword>
<keyword evidence="4" id="KW-0804">Transcription</keyword>
<dbReference type="Pfam" id="PF00319">
    <property type="entry name" value="SRF-TF"/>
    <property type="match status" value="1"/>
</dbReference>
<protein>
    <recommendedName>
        <fullName evidence="10">MADS-box domain-containing protein</fullName>
    </recommendedName>
</protein>
<dbReference type="InterPro" id="IPR050142">
    <property type="entry name" value="MADS-box/MEF2_TF"/>
</dbReference>
<dbReference type="InterPro" id="IPR036879">
    <property type="entry name" value="TF_MADSbox_sf"/>
</dbReference>
<dbReference type="EMBL" id="RWGY01000031">
    <property type="protein sequence ID" value="TVU14251.1"/>
    <property type="molecule type" value="Genomic_DNA"/>
</dbReference>
<dbReference type="OrthoDB" id="1898716at2759"/>
<dbReference type="PRINTS" id="PR00404">
    <property type="entry name" value="MADSDOMAIN"/>
</dbReference>
<dbReference type="GO" id="GO:0000977">
    <property type="term" value="F:RNA polymerase II transcription regulatory region sequence-specific DNA binding"/>
    <property type="evidence" value="ECO:0007669"/>
    <property type="project" value="InterPro"/>
</dbReference>